<evidence type="ECO:0000313" key="3">
    <source>
        <dbReference type="EMBL" id="KAF4449230.1"/>
    </source>
</evidence>
<comment type="caution">
    <text evidence="3">The sequence shown here is derived from an EMBL/GenBank/DDBJ whole genome shotgun (WGS) entry which is preliminary data.</text>
</comment>
<reference evidence="3" key="1">
    <citation type="submission" date="2020-01" db="EMBL/GenBank/DDBJ databases">
        <title>Identification and distribution of gene clusters putatively required for synthesis of sphingolipid metabolism inhibitors in phylogenetically diverse species of the filamentous fungus Fusarium.</title>
        <authorList>
            <person name="Kim H.-S."/>
            <person name="Busman M."/>
            <person name="Brown D.W."/>
            <person name="Divon H."/>
            <person name="Uhlig S."/>
            <person name="Proctor R.H."/>
        </authorList>
    </citation>
    <scope>NUCLEOTIDE SEQUENCE</scope>
    <source>
        <strain evidence="3">NRRL 53441</strain>
    </source>
</reference>
<dbReference type="GO" id="GO:0047617">
    <property type="term" value="F:fatty acyl-CoA hydrolase activity"/>
    <property type="evidence" value="ECO:0007669"/>
    <property type="project" value="InterPro"/>
</dbReference>
<dbReference type="Gene3D" id="3.10.129.10">
    <property type="entry name" value="Hotdog Thioesterase"/>
    <property type="match status" value="2"/>
</dbReference>
<dbReference type="InterPro" id="IPR003703">
    <property type="entry name" value="Acyl_CoA_thio"/>
</dbReference>
<dbReference type="Proteomes" id="UP000605986">
    <property type="component" value="Unassembled WGS sequence"/>
</dbReference>
<dbReference type="GO" id="GO:0009062">
    <property type="term" value="P:fatty acid catabolic process"/>
    <property type="evidence" value="ECO:0007669"/>
    <property type="project" value="TreeGrafter"/>
</dbReference>
<dbReference type="PANTHER" id="PTHR11066:SF34">
    <property type="entry name" value="ACYL-COENZYME A THIOESTERASE 8"/>
    <property type="match status" value="1"/>
</dbReference>
<dbReference type="InterPro" id="IPR049450">
    <property type="entry name" value="ACOT8-like_C"/>
</dbReference>
<evidence type="ECO:0000259" key="1">
    <source>
        <dbReference type="Pfam" id="PF13622"/>
    </source>
</evidence>
<name>A0A8H4KDE1_9HYPO</name>
<dbReference type="Pfam" id="PF20789">
    <property type="entry name" value="4HBT_3C"/>
    <property type="match status" value="1"/>
</dbReference>
<proteinExistence type="predicted"/>
<evidence type="ECO:0000313" key="4">
    <source>
        <dbReference type="Proteomes" id="UP000605986"/>
    </source>
</evidence>
<dbReference type="Pfam" id="PF13622">
    <property type="entry name" value="4HBT_3"/>
    <property type="match status" value="1"/>
</dbReference>
<dbReference type="OrthoDB" id="68328at2759"/>
<dbReference type="GO" id="GO:0005782">
    <property type="term" value="C:peroxisomal matrix"/>
    <property type="evidence" value="ECO:0007669"/>
    <property type="project" value="UniProtKB-SubCell"/>
</dbReference>
<feature type="domain" description="Acyl-CoA thioesterase-like C-terminal" evidence="2">
    <location>
        <begin position="179"/>
        <end position="357"/>
    </location>
</feature>
<accession>A0A8H4KDE1</accession>
<evidence type="ECO:0000259" key="2">
    <source>
        <dbReference type="Pfam" id="PF20789"/>
    </source>
</evidence>
<dbReference type="InterPro" id="IPR049449">
    <property type="entry name" value="TesB_ACOT8-like_N"/>
</dbReference>
<organism evidence="3 4">
    <name type="scientific">Fusarium austroafricanum</name>
    <dbReference type="NCBI Taxonomy" id="2364996"/>
    <lineage>
        <taxon>Eukaryota</taxon>
        <taxon>Fungi</taxon>
        <taxon>Dikarya</taxon>
        <taxon>Ascomycota</taxon>
        <taxon>Pezizomycotina</taxon>
        <taxon>Sordariomycetes</taxon>
        <taxon>Hypocreomycetidae</taxon>
        <taxon>Hypocreales</taxon>
        <taxon>Nectriaceae</taxon>
        <taxon>Fusarium</taxon>
        <taxon>Fusarium concolor species complex</taxon>
    </lineage>
</organism>
<keyword evidence="4" id="KW-1185">Reference proteome</keyword>
<dbReference type="CDD" id="cd03445">
    <property type="entry name" value="Thioesterase_II_repeat2"/>
    <property type="match status" value="1"/>
</dbReference>
<dbReference type="EMBL" id="JAADJG010000295">
    <property type="protein sequence ID" value="KAF4449230.1"/>
    <property type="molecule type" value="Genomic_DNA"/>
</dbReference>
<gene>
    <name evidence="3" type="ORF">F53441_7449</name>
</gene>
<dbReference type="InterPro" id="IPR029069">
    <property type="entry name" value="HotDog_dom_sf"/>
</dbReference>
<dbReference type="CDD" id="cd03444">
    <property type="entry name" value="Thioesterase_II_repeat1"/>
    <property type="match status" value="1"/>
</dbReference>
<dbReference type="GO" id="GO:0006637">
    <property type="term" value="P:acyl-CoA metabolic process"/>
    <property type="evidence" value="ECO:0007669"/>
    <property type="project" value="InterPro"/>
</dbReference>
<protein>
    <submittedName>
        <fullName evidence="3">Acyl-CoA thioesterase II</fullName>
    </submittedName>
</protein>
<dbReference type="SUPFAM" id="SSF54637">
    <property type="entry name" value="Thioesterase/thiol ester dehydrase-isomerase"/>
    <property type="match status" value="2"/>
</dbReference>
<dbReference type="AlphaFoldDB" id="A0A8H4KDE1"/>
<dbReference type="PANTHER" id="PTHR11066">
    <property type="entry name" value="ACYL-COA THIOESTERASE"/>
    <property type="match status" value="1"/>
</dbReference>
<feature type="domain" description="Acyl-CoA thioesterase-like N-terminal HotDog" evidence="1">
    <location>
        <begin position="69"/>
        <end position="152"/>
    </location>
</feature>
<sequence>MPAVLKPNLNNLSLKLMKSNLFFSLIVVFTMSDSDLKELGAPIKPSKTSHNLQLKELEEHVFTNVYQQWKPPAARGIFGGSLIALCLSAAQRTVLGDFHIHSCHFSFLLAASLDIRVTFHVERLSDGTSFATRGIEARQENRIILSGMISFALQNSNHMQQIQHTIIMPKGLMPPDIMDGDEPEWTRVEPFERRAVKERNELGPGEKPRQRVFRHWVRYRGNIPDTDGPAAHLHALAFITDGYFILTAARVHRLWRFNFDPEDVPSLPEEVRSYVQNVCETEGLGSSVEEWAQRPRISMLASLDHNIYFHEPLKISANDWVLTEQESPWAANGRALVVQRIFAKDGTLLATCSQEGILRHLEARLFSIKYIFSSCTLQ</sequence>